<name>A0A4C1WD64_EUMVA</name>
<evidence type="ECO:0000256" key="1">
    <source>
        <dbReference type="SAM" id="MobiDB-lite"/>
    </source>
</evidence>
<proteinExistence type="predicted"/>
<dbReference type="EMBL" id="BGZK01000516">
    <property type="protein sequence ID" value="GBP48065.1"/>
    <property type="molecule type" value="Genomic_DNA"/>
</dbReference>
<keyword evidence="3" id="KW-1185">Reference proteome</keyword>
<sequence length="81" mass="8843">MRDAESTTKDYRGYATTPAIVDNGASTKLRFVNGRGTRVAGRGRPGSNSSPSQRRNFSLNDKNRDGARGSVVGAFMKMNRF</sequence>
<feature type="compositionally biased region" description="Low complexity" evidence="1">
    <location>
        <begin position="45"/>
        <end position="56"/>
    </location>
</feature>
<accession>A0A4C1WD64</accession>
<dbReference type="AlphaFoldDB" id="A0A4C1WD64"/>
<protein>
    <submittedName>
        <fullName evidence="2">Uncharacterized protein</fullName>
    </submittedName>
</protein>
<evidence type="ECO:0000313" key="2">
    <source>
        <dbReference type="EMBL" id="GBP48065.1"/>
    </source>
</evidence>
<dbReference type="Proteomes" id="UP000299102">
    <property type="component" value="Unassembled WGS sequence"/>
</dbReference>
<feature type="region of interest" description="Disordered" evidence="1">
    <location>
        <begin position="36"/>
        <end position="71"/>
    </location>
</feature>
<gene>
    <name evidence="2" type="ORF">EVAR_85680_1</name>
</gene>
<reference evidence="2 3" key="1">
    <citation type="journal article" date="2019" name="Commun. Biol.">
        <title>The bagworm genome reveals a unique fibroin gene that provides high tensile strength.</title>
        <authorList>
            <person name="Kono N."/>
            <person name="Nakamura H."/>
            <person name="Ohtoshi R."/>
            <person name="Tomita M."/>
            <person name="Numata K."/>
            <person name="Arakawa K."/>
        </authorList>
    </citation>
    <scope>NUCLEOTIDE SEQUENCE [LARGE SCALE GENOMIC DNA]</scope>
</reference>
<comment type="caution">
    <text evidence="2">The sequence shown here is derived from an EMBL/GenBank/DDBJ whole genome shotgun (WGS) entry which is preliminary data.</text>
</comment>
<organism evidence="2 3">
    <name type="scientific">Eumeta variegata</name>
    <name type="common">Bagworm moth</name>
    <name type="synonym">Eumeta japonica</name>
    <dbReference type="NCBI Taxonomy" id="151549"/>
    <lineage>
        <taxon>Eukaryota</taxon>
        <taxon>Metazoa</taxon>
        <taxon>Ecdysozoa</taxon>
        <taxon>Arthropoda</taxon>
        <taxon>Hexapoda</taxon>
        <taxon>Insecta</taxon>
        <taxon>Pterygota</taxon>
        <taxon>Neoptera</taxon>
        <taxon>Endopterygota</taxon>
        <taxon>Lepidoptera</taxon>
        <taxon>Glossata</taxon>
        <taxon>Ditrysia</taxon>
        <taxon>Tineoidea</taxon>
        <taxon>Psychidae</taxon>
        <taxon>Oiketicinae</taxon>
        <taxon>Eumeta</taxon>
    </lineage>
</organism>
<evidence type="ECO:0000313" key="3">
    <source>
        <dbReference type="Proteomes" id="UP000299102"/>
    </source>
</evidence>